<accession>A0A809R1N1</accession>
<feature type="transmembrane region" description="Helical" evidence="1">
    <location>
        <begin position="6"/>
        <end position="26"/>
    </location>
</feature>
<organism evidence="2 3">
    <name type="scientific">Candidatus Desulfobacillus denitrificans</name>
    <dbReference type="NCBI Taxonomy" id="2608985"/>
    <lineage>
        <taxon>Bacteria</taxon>
        <taxon>Pseudomonadati</taxon>
        <taxon>Pseudomonadota</taxon>
        <taxon>Betaproteobacteria</taxon>
        <taxon>Candidatus Desulfobacillus</taxon>
    </lineage>
</organism>
<dbReference type="PANTHER" id="PTHR39594:SF1">
    <property type="entry name" value="PROTEIN YCHQ"/>
    <property type="match status" value="1"/>
</dbReference>
<dbReference type="Proteomes" id="UP000662914">
    <property type="component" value="Chromosome"/>
</dbReference>
<evidence type="ECO:0000256" key="1">
    <source>
        <dbReference type="SAM" id="Phobius"/>
    </source>
</evidence>
<feature type="transmembrane region" description="Helical" evidence="1">
    <location>
        <begin position="102"/>
        <end position="119"/>
    </location>
</feature>
<dbReference type="KEGG" id="ddz:DSYM_22320"/>
<dbReference type="GO" id="GO:0005886">
    <property type="term" value="C:plasma membrane"/>
    <property type="evidence" value="ECO:0007669"/>
    <property type="project" value="TreeGrafter"/>
</dbReference>
<dbReference type="PANTHER" id="PTHR39594">
    <property type="entry name" value="PROTEIN YCHQ"/>
    <property type="match status" value="1"/>
</dbReference>
<dbReference type="InterPro" id="IPR007360">
    <property type="entry name" value="SirB"/>
</dbReference>
<name>A0A809R1N1_9PROT</name>
<sequence length="129" mass="14418">MSYLVLKHLHVAFVVISITGFFLRGIWMLTDSPLLDRLWVRVVPHVNDTLLLAAAIGLSVELRQYPFVDGWLTAKVIGLLAYILFGMFALRRGRGKAVRAGFWLAALASFGYIVSVALTKDPRGFLALW</sequence>
<dbReference type="PIRSF" id="PIRSF005610">
    <property type="entry name" value="SirB"/>
    <property type="match status" value="1"/>
</dbReference>
<proteinExistence type="predicted"/>
<dbReference type="AlphaFoldDB" id="A0A809R1N1"/>
<reference evidence="2" key="1">
    <citation type="journal article" name="DNA Res.">
        <title>The physiological potential of anammox bacteria as revealed by their core genome structure.</title>
        <authorList>
            <person name="Okubo T."/>
            <person name="Toyoda A."/>
            <person name="Fukuhara K."/>
            <person name="Uchiyama I."/>
            <person name="Harigaya Y."/>
            <person name="Kuroiwa M."/>
            <person name="Suzuki T."/>
            <person name="Murakami Y."/>
            <person name="Suwa Y."/>
            <person name="Takami H."/>
        </authorList>
    </citation>
    <scope>NUCLEOTIDE SEQUENCE</scope>
    <source>
        <strain evidence="2">317325-3</strain>
    </source>
</reference>
<feature type="transmembrane region" description="Helical" evidence="1">
    <location>
        <begin position="72"/>
        <end position="90"/>
    </location>
</feature>
<dbReference type="Pfam" id="PF04247">
    <property type="entry name" value="SirB"/>
    <property type="match status" value="1"/>
</dbReference>
<protein>
    <submittedName>
        <fullName evidence="2">Regulator SirB</fullName>
    </submittedName>
</protein>
<keyword evidence="1" id="KW-1133">Transmembrane helix</keyword>
<keyword evidence="1" id="KW-0812">Transmembrane</keyword>
<dbReference type="EMBL" id="AP021857">
    <property type="protein sequence ID" value="BBO21533.1"/>
    <property type="molecule type" value="Genomic_DNA"/>
</dbReference>
<evidence type="ECO:0000313" key="2">
    <source>
        <dbReference type="EMBL" id="BBO21533.1"/>
    </source>
</evidence>
<keyword evidence="1" id="KW-0472">Membrane</keyword>
<evidence type="ECO:0000313" key="3">
    <source>
        <dbReference type="Proteomes" id="UP000662914"/>
    </source>
</evidence>
<gene>
    <name evidence="2" type="ORF">DSYM_22320</name>
</gene>